<evidence type="ECO:0000256" key="1">
    <source>
        <dbReference type="SAM" id="SignalP"/>
    </source>
</evidence>
<evidence type="ECO:0000313" key="2">
    <source>
        <dbReference type="EMBL" id="CAD8469553.1"/>
    </source>
</evidence>
<name>A0A7S0DYR9_9EUKA</name>
<feature type="signal peptide" evidence="1">
    <location>
        <begin position="1"/>
        <end position="17"/>
    </location>
</feature>
<organism evidence="2">
    <name type="scientific">Phaeocystis antarctica</name>
    <dbReference type="NCBI Taxonomy" id="33657"/>
    <lineage>
        <taxon>Eukaryota</taxon>
        <taxon>Haptista</taxon>
        <taxon>Haptophyta</taxon>
        <taxon>Prymnesiophyceae</taxon>
        <taxon>Phaeocystales</taxon>
        <taxon>Phaeocystaceae</taxon>
        <taxon>Phaeocystis</taxon>
    </lineage>
</organism>
<keyword evidence="1" id="KW-0732">Signal</keyword>
<sequence length="204" mass="21523">MLLAACTLSVAWQPVALRPHACRTSAPGAAALSTSAAPRAAVNAGSRATVLMQFGGGGGKLPAEIEALLEPSVDRKATVPMWKAFRKVYGSDAAAIAAAEKNVIPILSFINTEANIKENWQVLQEKFDKDEAKDIVTRNPGILANKAGDLRTSSPGEIRSSMAFVTAFDDVPPGIRKLIPPFTAIFIVTSIATRIYQCQGGICG</sequence>
<dbReference type="AlphaFoldDB" id="A0A7S0DYR9"/>
<accession>A0A7S0DYR9</accession>
<reference evidence="2" key="1">
    <citation type="submission" date="2021-01" db="EMBL/GenBank/DDBJ databases">
        <authorList>
            <person name="Corre E."/>
            <person name="Pelletier E."/>
            <person name="Niang G."/>
            <person name="Scheremetjew M."/>
            <person name="Finn R."/>
            <person name="Kale V."/>
            <person name="Holt S."/>
            <person name="Cochrane G."/>
            <person name="Meng A."/>
            <person name="Brown T."/>
            <person name="Cohen L."/>
        </authorList>
    </citation>
    <scope>NUCLEOTIDE SEQUENCE</scope>
    <source>
        <strain evidence="2">CCMP1374</strain>
    </source>
</reference>
<dbReference type="EMBL" id="HBEP01002969">
    <property type="protein sequence ID" value="CAD8469553.1"/>
    <property type="molecule type" value="Transcribed_RNA"/>
</dbReference>
<gene>
    <name evidence="2" type="ORF">PANT1444_LOCUS1690</name>
</gene>
<proteinExistence type="predicted"/>
<protein>
    <submittedName>
        <fullName evidence="2">Uncharacterized protein</fullName>
    </submittedName>
</protein>
<feature type="chain" id="PRO_5030767931" evidence="1">
    <location>
        <begin position="18"/>
        <end position="204"/>
    </location>
</feature>